<comment type="caution">
    <text evidence="1">The sequence shown here is derived from an EMBL/GenBank/DDBJ whole genome shotgun (WGS) entry which is preliminary data.</text>
</comment>
<name>A0ABX1C259_9ACTN</name>
<gene>
    <name evidence="1" type="ORF">HCK00_26580</name>
</gene>
<dbReference type="EMBL" id="JAATEN010000044">
    <property type="protein sequence ID" value="NJQ03974.1"/>
    <property type="molecule type" value="Genomic_DNA"/>
</dbReference>
<feature type="non-terminal residue" evidence="1">
    <location>
        <position position="707"/>
    </location>
</feature>
<accession>A0ABX1C259</accession>
<protein>
    <submittedName>
        <fullName evidence="1">Uncharacterized protein</fullName>
    </submittedName>
</protein>
<evidence type="ECO:0000313" key="1">
    <source>
        <dbReference type="EMBL" id="NJQ03974.1"/>
    </source>
</evidence>
<reference evidence="1 2" key="1">
    <citation type="submission" date="2020-03" db="EMBL/GenBank/DDBJ databases">
        <title>WGS of actinomycetes isolated from Thailand.</title>
        <authorList>
            <person name="Thawai C."/>
        </authorList>
    </citation>
    <scope>NUCLEOTIDE SEQUENCE [LARGE SCALE GENOMIC DNA]</scope>
    <source>
        <strain evidence="1 2">PLAI 1-29</strain>
    </source>
</reference>
<dbReference type="Proteomes" id="UP000695264">
    <property type="component" value="Unassembled WGS sequence"/>
</dbReference>
<proteinExistence type="predicted"/>
<sequence length="707" mass="75039">QVFGNEVETDRGVPGGRYETALRGIAALETLRANDPALSPHTPFRLELWTFLARRAGGVTLDEAAYLRILESSRTVLDGQPDARLSALVPDSELAYAIGEFSGPGRDDLVRDIVRKPTGSLSSAEIARAFWATTAAGRVLETMEPAERERLGRGVLHVPATTPWSDERSLEFGSLVARAHARGLDSTDPHVLAALHLVELGAFTSAALVSDGTVTRGYNWSGVPTPDGVDLDRTRAVRRTATGTVTDALAPPWVSSPVTPRIYLTGPAQVTTVELHLPGAPGPVRVPDAELWALLDLDPVLSQIGLGRPVAFLTSEFKVGTKGNRSRAQAFTDRTGRSAWAYTGSLELEPAGPGAPSVVTARRDKKLGMWRKTTWQARPATASPQPAGPLVTTGSPDVPDIGSLTLSEGGSGGLLAAGTLLTSASGGVRGRNWTGEKVRQVRLGRVRVFEERPGSALREVSEGAAPWGDAAWVVWAGGDASGVRGPDGRVLSAEQVAAELAADPELAKLPKDVPVVLVVPEAANSLHLGLLRAVANRLGRTVWAPSGEGRLVRRAKQRDHVLALVDTDPERPVGAWVPFQPTSSAGPVVSVVDRQWRALDGSTFRDSDGGSRPLVSDRGERFGRMSHAEDTRVREELLRSYHHASVLTHMVPTGGKPLVVSEVARPVSGPGGPAVYTFVAHGLPGGVEIGLGDGRSKWLDEEQGGRY</sequence>
<dbReference type="RefSeq" id="WP_206321034.1">
    <property type="nucleotide sequence ID" value="NZ_JAATEN010000044.1"/>
</dbReference>
<keyword evidence="2" id="KW-1185">Reference proteome</keyword>
<evidence type="ECO:0000313" key="2">
    <source>
        <dbReference type="Proteomes" id="UP000695264"/>
    </source>
</evidence>
<organism evidence="1 2">
    <name type="scientific">Streptomyces zingiberis</name>
    <dbReference type="NCBI Taxonomy" id="2053010"/>
    <lineage>
        <taxon>Bacteria</taxon>
        <taxon>Bacillati</taxon>
        <taxon>Actinomycetota</taxon>
        <taxon>Actinomycetes</taxon>
        <taxon>Kitasatosporales</taxon>
        <taxon>Streptomycetaceae</taxon>
        <taxon>Streptomyces</taxon>
    </lineage>
</organism>
<feature type="non-terminal residue" evidence="1">
    <location>
        <position position="1"/>
    </location>
</feature>